<proteinExistence type="predicted"/>
<protein>
    <submittedName>
        <fullName evidence="4">Spermatogenesis associated 6</fullName>
    </submittedName>
</protein>
<reference evidence="2 3" key="2">
    <citation type="submission" date="2018-11" db="EMBL/GenBank/DDBJ databases">
        <authorList>
            <consortium name="Pathogen Informatics"/>
        </authorList>
    </citation>
    <scope>NUCLEOTIDE SEQUENCE [LARGE SCALE GENOMIC DNA]</scope>
</reference>
<sequence length="178" mass="19965">MSDIDDDDFLDSPRGCGSTAFLYTFEPPGTPPSAPKAPSADVIKERRGRRHRRSLSEQIFSKTGMNRNGSSCLRDRLTRNNKLDDTRIFCRGRLREKRGGSEGGGENPGDSLDSELEYKNRFGRTALYEDFSPFERPQDVALKHSTSGYSHSATNFKNALKRTVKKVLNSSRAASYHL</sequence>
<evidence type="ECO:0000313" key="3">
    <source>
        <dbReference type="Proteomes" id="UP000274504"/>
    </source>
</evidence>
<evidence type="ECO:0000313" key="4">
    <source>
        <dbReference type="WBParaSite" id="HDID_0000578501-mRNA-1"/>
    </source>
</evidence>
<dbReference type="STRING" id="6216.A0A0R3SLH0"/>
<dbReference type="EMBL" id="UYSG01003422">
    <property type="protein sequence ID" value="VDL58101.1"/>
    <property type="molecule type" value="Genomic_DNA"/>
</dbReference>
<dbReference type="AlphaFoldDB" id="A0A0R3SLH0"/>
<dbReference type="WBParaSite" id="HDID_0000578501-mRNA-1">
    <property type="protein sequence ID" value="HDID_0000578501-mRNA-1"/>
    <property type="gene ID" value="HDID_0000578501"/>
</dbReference>
<dbReference type="Proteomes" id="UP000274504">
    <property type="component" value="Unassembled WGS sequence"/>
</dbReference>
<gene>
    <name evidence="2" type="ORF">HDID_LOCUS5783</name>
</gene>
<organism evidence="4">
    <name type="scientific">Hymenolepis diminuta</name>
    <name type="common">Rat tapeworm</name>
    <dbReference type="NCBI Taxonomy" id="6216"/>
    <lineage>
        <taxon>Eukaryota</taxon>
        <taxon>Metazoa</taxon>
        <taxon>Spiralia</taxon>
        <taxon>Lophotrochozoa</taxon>
        <taxon>Platyhelminthes</taxon>
        <taxon>Cestoda</taxon>
        <taxon>Eucestoda</taxon>
        <taxon>Cyclophyllidea</taxon>
        <taxon>Hymenolepididae</taxon>
        <taxon>Hymenolepis</taxon>
    </lineage>
</organism>
<evidence type="ECO:0000256" key="1">
    <source>
        <dbReference type="SAM" id="MobiDB-lite"/>
    </source>
</evidence>
<feature type="region of interest" description="Disordered" evidence="1">
    <location>
        <begin position="20"/>
        <end position="54"/>
    </location>
</feature>
<accession>A0A0R3SLH0</accession>
<evidence type="ECO:0000313" key="2">
    <source>
        <dbReference type="EMBL" id="VDL58101.1"/>
    </source>
</evidence>
<reference evidence="4" key="1">
    <citation type="submission" date="2017-02" db="UniProtKB">
        <authorList>
            <consortium name="WormBaseParasite"/>
        </authorList>
    </citation>
    <scope>IDENTIFICATION</scope>
</reference>
<name>A0A0R3SLH0_HYMDI</name>